<name>A0A0G2A3J1_UNCK3</name>
<evidence type="ECO:0000256" key="1">
    <source>
        <dbReference type="SAM" id="Phobius"/>
    </source>
</evidence>
<proteinExistence type="predicted"/>
<feature type="transmembrane region" description="Helical" evidence="1">
    <location>
        <begin position="12"/>
        <end position="36"/>
    </location>
</feature>
<evidence type="ECO:0000313" key="2">
    <source>
        <dbReference type="EMBL" id="KKW26744.1"/>
    </source>
</evidence>
<accession>A0A0G2A3J1</accession>
<organism evidence="2 3">
    <name type="scientific">candidate division Kazan bacterium GW2011_GWB1_52_7</name>
    <dbReference type="NCBI Taxonomy" id="1620414"/>
    <lineage>
        <taxon>Bacteria</taxon>
        <taxon>Bacteria division Kazan-3B-28</taxon>
    </lineage>
</organism>
<dbReference type="Proteomes" id="UP000034913">
    <property type="component" value="Unassembled WGS sequence"/>
</dbReference>
<keyword evidence="1" id="KW-1133">Transmembrane helix</keyword>
<reference evidence="2 3" key="1">
    <citation type="journal article" date="2015" name="Nature">
        <title>rRNA introns, odd ribosomes, and small enigmatic genomes across a large radiation of phyla.</title>
        <authorList>
            <person name="Brown C.T."/>
            <person name="Hug L.A."/>
            <person name="Thomas B.C."/>
            <person name="Sharon I."/>
            <person name="Castelle C.J."/>
            <person name="Singh A."/>
            <person name="Wilkins M.J."/>
            <person name="Williams K.H."/>
            <person name="Banfield J.F."/>
        </authorList>
    </citation>
    <scope>NUCLEOTIDE SEQUENCE [LARGE SCALE GENOMIC DNA]</scope>
</reference>
<comment type="caution">
    <text evidence="2">The sequence shown here is derived from an EMBL/GenBank/DDBJ whole genome shotgun (WGS) entry which is preliminary data.</text>
</comment>
<evidence type="ECO:0000313" key="3">
    <source>
        <dbReference type="Proteomes" id="UP000034913"/>
    </source>
</evidence>
<gene>
    <name evidence="2" type="ORF">VF00_C0002G0069</name>
</gene>
<keyword evidence="1" id="KW-0812">Transmembrane</keyword>
<sequence length="88" mass="9960">MKAFQHKVALTVAWFAVVMHFIWVLILAGGMGQQFATWMMGLHMVTAPTTFGVFSWGTALWLLVVAFVFGYIIGWIFAGVYNWVSKKK</sequence>
<dbReference type="EMBL" id="LCRB01000002">
    <property type="protein sequence ID" value="KKW26744.1"/>
    <property type="molecule type" value="Genomic_DNA"/>
</dbReference>
<dbReference type="AlphaFoldDB" id="A0A0G2A3J1"/>
<keyword evidence="1" id="KW-0472">Membrane</keyword>
<protein>
    <submittedName>
        <fullName evidence="2">Uncharacterized protein</fullName>
    </submittedName>
</protein>
<feature type="transmembrane region" description="Helical" evidence="1">
    <location>
        <begin position="56"/>
        <end position="84"/>
    </location>
</feature>